<evidence type="ECO:0000313" key="8">
    <source>
        <dbReference type="Proteomes" id="UP001147700"/>
    </source>
</evidence>
<reference evidence="7" key="1">
    <citation type="submission" date="2022-10" db="EMBL/GenBank/DDBJ databases">
        <title>The WGS of Solirubrobacter sp. CPCC 204708.</title>
        <authorList>
            <person name="Jiang Z."/>
        </authorList>
    </citation>
    <scope>NUCLEOTIDE SEQUENCE</scope>
    <source>
        <strain evidence="7">CPCC 204708</strain>
    </source>
</reference>
<evidence type="ECO:0000256" key="4">
    <source>
        <dbReference type="ARBA" id="ARBA00022980"/>
    </source>
</evidence>
<dbReference type="RefSeq" id="WP_270006283.1">
    <property type="nucleotide sequence ID" value="NZ_JAPCID010000009.1"/>
</dbReference>
<dbReference type="InterPro" id="IPR012340">
    <property type="entry name" value="NA-bd_OB-fold"/>
</dbReference>
<protein>
    <recommendedName>
        <fullName evidence="6">Small ribosomal subunit protein uS17</fullName>
    </recommendedName>
</protein>
<accession>A0ABT4RFL4</accession>
<dbReference type="InterPro" id="IPR019984">
    <property type="entry name" value="Ribosomal_uS17_bact/chlr"/>
</dbReference>
<comment type="similarity">
    <text evidence="1 6">Belongs to the universal ribosomal protein uS17 family.</text>
</comment>
<dbReference type="HAMAP" id="MF_01345_B">
    <property type="entry name" value="Ribosomal_uS17_B"/>
    <property type="match status" value="1"/>
</dbReference>
<dbReference type="PANTHER" id="PTHR10744">
    <property type="entry name" value="40S RIBOSOMAL PROTEIN S11 FAMILY MEMBER"/>
    <property type="match status" value="1"/>
</dbReference>
<dbReference type="Gene3D" id="2.40.50.140">
    <property type="entry name" value="Nucleic acid-binding proteins"/>
    <property type="match status" value="1"/>
</dbReference>
<organism evidence="7 8">
    <name type="scientific">Solirubrobacter deserti</name>
    <dbReference type="NCBI Taxonomy" id="2282478"/>
    <lineage>
        <taxon>Bacteria</taxon>
        <taxon>Bacillati</taxon>
        <taxon>Actinomycetota</taxon>
        <taxon>Thermoleophilia</taxon>
        <taxon>Solirubrobacterales</taxon>
        <taxon>Solirubrobacteraceae</taxon>
        <taxon>Solirubrobacter</taxon>
    </lineage>
</organism>
<dbReference type="Proteomes" id="UP001147700">
    <property type="component" value="Unassembled WGS sequence"/>
</dbReference>
<evidence type="ECO:0000256" key="1">
    <source>
        <dbReference type="ARBA" id="ARBA00010254"/>
    </source>
</evidence>
<keyword evidence="4 6" id="KW-0689">Ribosomal protein</keyword>
<name>A0ABT4RFL4_9ACTN</name>
<evidence type="ECO:0000313" key="7">
    <source>
        <dbReference type="EMBL" id="MDA0137317.1"/>
    </source>
</evidence>
<keyword evidence="3 6" id="KW-0694">RNA-binding</keyword>
<evidence type="ECO:0000256" key="2">
    <source>
        <dbReference type="ARBA" id="ARBA00022730"/>
    </source>
</evidence>
<dbReference type="Pfam" id="PF00366">
    <property type="entry name" value="Ribosomal_S17"/>
    <property type="match status" value="1"/>
</dbReference>
<comment type="caution">
    <text evidence="7">The sequence shown here is derived from an EMBL/GenBank/DDBJ whole genome shotgun (WGS) entry which is preliminary data.</text>
</comment>
<dbReference type="PANTHER" id="PTHR10744:SF1">
    <property type="entry name" value="SMALL RIBOSOMAL SUBUNIT PROTEIN US17M"/>
    <property type="match status" value="1"/>
</dbReference>
<dbReference type="CDD" id="cd00364">
    <property type="entry name" value="Ribosomal_uS17"/>
    <property type="match status" value="1"/>
</dbReference>
<dbReference type="PRINTS" id="PR00973">
    <property type="entry name" value="RIBOSOMALS17"/>
</dbReference>
<dbReference type="NCBIfam" id="NF004123">
    <property type="entry name" value="PRK05610.1"/>
    <property type="match status" value="1"/>
</dbReference>
<comment type="subunit">
    <text evidence="6">Part of the 30S ribosomal subunit.</text>
</comment>
<proteinExistence type="inferred from homology"/>
<dbReference type="NCBIfam" id="TIGR03635">
    <property type="entry name" value="uS17_bact"/>
    <property type="match status" value="1"/>
</dbReference>
<gene>
    <name evidence="6 7" type="primary">rpsQ</name>
    <name evidence="7" type="ORF">OJ962_07415</name>
</gene>
<keyword evidence="8" id="KW-1185">Reference proteome</keyword>
<comment type="function">
    <text evidence="6">One of the primary rRNA binding proteins, it binds specifically to the 5'-end of 16S ribosomal RNA.</text>
</comment>
<evidence type="ECO:0000256" key="6">
    <source>
        <dbReference type="HAMAP-Rule" id="MF_01345"/>
    </source>
</evidence>
<dbReference type="InterPro" id="IPR000266">
    <property type="entry name" value="Ribosomal_uS17"/>
</dbReference>
<sequence length="77" mass="9082">MRQGIVVSDKPDKTVVVRVDIARRHKRYHKILRSSITLHVHDESNDAHAGDTVRVQECRPMSRTKRWRLLEVLERAK</sequence>
<dbReference type="SUPFAM" id="SSF50249">
    <property type="entry name" value="Nucleic acid-binding proteins"/>
    <property type="match status" value="1"/>
</dbReference>
<dbReference type="EMBL" id="JAPCID010000009">
    <property type="protein sequence ID" value="MDA0137317.1"/>
    <property type="molecule type" value="Genomic_DNA"/>
</dbReference>
<keyword evidence="5 6" id="KW-0687">Ribonucleoprotein</keyword>
<evidence type="ECO:0000256" key="3">
    <source>
        <dbReference type="ARBA" id="ARBA00022884"/>
    </source>
</evidence>
<keyword evidence="2 6" id="KW-0699">rRNA-binding</keyword>
<dbReference type="GO" id="GO:0005840">
    <property type="term" value="C:ribosome"/>
    <property type="evidence" value="ECO:0007669"/>
    <property type="project" value="UniProtKB-KW"/>
</dbReference>
<evidence type="ECO:0000256" key="5">
    <source>
        <dbReference type="ARBA" id="ARBA00023274"/>
    </source>
</evidence>